<protein>
    <recommendedName>
        <fullName evidence="10">Maltose/maltodextrin transport system permease protein</fullName>
    </recommendedName>
</protein>
<feature type="transmembrane region" description="Helical" evidence="9">
    <location>
        <begin position="275"/>
        <end position="294"/>
    </location>
</feature>
<evidence type="ECO:0000256" key="8">
    <source>
        <dbReference type="ARBA" id="ARBA00023136"/>
    </source>
</evidence>
<evidence type="ECO:0000313" key="12">
    <source>
        <dbReference type="EMBL" id="GGI14269.1"/>
    </source>
</evidence>
<evidence type="ECO:0000256" key="7">
    <source>
        <dbReference type="ARBA" id="ARBA00022989"/>
    </source>
</evidence>
<proteinExistence type="inferred from homology"/>
<dbReference type="GO" id="GO:0042956">
    <property type="term" value="P:maltodextrin transmembrane transport"/>
    <property type="evidence" value="ECO:0007669"/>
    <property type="project" value="TreeGrafter"/>
</dbReference>
<keyword evidence="3 9" id="KW-0813">Transport</keyword>
<keyword evidence="6 9" id="KW-0812">Transmembrane</keyword>
<comment type="function">
    <text evidence="10">Part of the ABC transporter complex MalEFGK involved in maltose/maltodextrin import. Probably responsible for the translocation of the substrate across the membrane.</text>
</comment>
<feature type="transmembrane region" description="Helical" evidence="9">
    <location>
        <begin position="181"/>
        <end position="203"/>
    </location>
</feature>
<evidence type="ECO:0000256" key="4">
    <source>
        <dbReference type="ARBA" id="ARBA00022475"/>
    </source>
</evidence>
<evidence type="ECO:0000256" key="2">
    <source>
        <dbReference type="ARBA" id="ARBA00009047"/>
    </source>
</evidence>
<dbReference type="RefSeq" id="WP_188355170.1">
    <property type="nucleotide sequence ID" value="NZ_BMDH01000002.1"/>
</dbReference>
<dbReference type="Pfam" id="PF00528">
    <property type="entry name" value="BPD_transp_1"/>
    <property type="match status" value="1"/>
</dbReference>
<reference evidence="12" key="1">
    <citation type="journal article" date="2014" name="Int. J. Syst. Evol. Microbiol.">
        <title>Complete genome sequence of Corynebacterium casei LMG S-19264T (=DSM 44701T), isolated from a smear-ripened cheese.</title>
        <authorList>
            <consortium name="US DOE Joint Genome Institute (JGI-PGF)"/>
            <person name="Walter F."/>
            <person name="Albersmeier A."/>
            <person name="Kalinowski J."/>
            <person name="Ruckert C."/>
        </authorList>
    </citation>
    <scope>NUCLEOTIDE SEQUENCE</scope>
    <source>
        <strain evidence="12">CCM 8606</strain>
    </source>
</reference>
<evidence type="ECO:0000256" key="6">
    <source>
        <dbReference type="ARBA" id="ARBA00022692"/>
    </source>
</evidence>
<feature type="domain" description="ABC transmembrane type-1" evidence="11">
    <location>
        <begin position="239"/>
        <end position="459"/>
    </location>
</feature>
<organism evidence="12 13">
    <name type="scientific">Galliscardovia ingluviei</name>
    <dbReference type="NCBI Taxonomy" id="1769422"/>
    <lineage>
        <taxon>Bacteria</taxon>
        <taxon>Bacillati</taxon>
        <taxon>Actinomycetota</taxon>
        <taxon>Actinomycetes</taxon>
        <taxon>Bifidobacteriales</taxon>
        <taxon>Bifidobacteriaceae</taxon>
        <taxon>Galliscardovia</taxon>
    </lineage>
</organism>
<keyword evidence="13" id="KW-1185">Reference proteome</keyword>
<sequence>MAGTTTVAPSTRRAHARKPKKIGADYVPAEPWTLRAALQQGDIFTRLSALIWGLSNVVRKQYVKAVLFFAIEIAAIAFIIVGAIPSLAQLPGLGTGKVEKVKDADGFWQTIVPTPSVVLLLYGVSSLVMIVLIAWFWTVMMRSQYKAQYLASTQGHAPTFKEDCEDLLSGRLWLTLMTLPTLGIFTFTVLPLIFMISMAFTSYDAKHPTKFDWVGLQNFGQLFSTTGSTVNFAIFTEVLIWTLVWAFFATFLNFFLGMFLAMVIERPTTRLKGMWRAIFSMSIAVPQFVSLLVMRQMLQQNGAINRLFMQWGWIDQPLPFFTDPTWARVTVIIINLWVGIPFTIMQITGILENIPGELTEAATLDGANWWQRFTNVTMPYIIFVMTPYLITTFTANVNNFNVIYLLSGGDPTPVGSSAGKTDLLITWLYKLTVDKNNYNIGAVIGIFTFIVLAVVSLITYRSSGSYKNEEAFR</sequence>
<feature type="transmembrane region" description="Helical" evidence="9">
    <location>
        <begin position="325"/>
        <end position="344"/>
    </location>
</feature>
<dbReference type="InterPro" id="IPR000515">
    <property type="entry name" value="MetI-like"/>
</dbReference>
<keyword evidence="7 9" id="KW-1133">Transmembrane helix</keyword>
<reference evidence="12" key="2">
    <citation type="submission" date="2020-09" db="EMBL/GenBank/DDBJ databases">
        <authorList>
            <person name="Sun Q."/>
            <person name="Sedlacek I."/>
        </authorList>
    </citation>
    <scope>NUCLEOTIDE SEQUENCE</scope>
    <source>
        <strain evidence="12">CCM 8606</strain>
    </source>
</reference>
<dbReference type="EMBL" id="BMDH01000002">
    <property type="protein sequence ID" value="GGI14269.1"/>
    <property type="molecule type" value="Genomic_DNA"/>
</dbReference>
<dbReference type="Gene3D" id="1.10.3720.10">
    <property type="entry name" value="MetI-like"/>
    <property type="match status" value="1"/>
</dbReference>
<dbReference type="PANTHER" id="PTHR47314">
    <property type="entry name" value="MALTOSE/MALTODEXTRIN TRANSPORT SYSTEM PERMEASE PROTEIN MALF"/>
    <property type="match status" value="1"/>
</dbReference>
<evidence type="ECO:0000313" key="13">
    <source>
        <dbReference type="Proteomes" id="UP000619536"/>
    </source>
</evidence>
<keyword evidence="4 10" id="KW-1003">Cell membrane</keyword>
<dbReference type="GO" id="GO:0015423">
    <property type="term" value="F:ABC-type maltose transporter activity"/>
    <property type="evidence" value="ECO:0007669"/>
    <property type="project" value="TreeGrafter"/>
</dbReference>
<keyword evidence="8 9" id="KW-0472">Membrane</keyword>
<evidence type="ECO:0000256" key="5">
    <source>
        <dbReference type="ARBA" id="ARBA00022597"/>
    </source>
</evidence>
<feature type="transmembrane region" description="Helical" evidence="9">
    <location>
        <begin position="65"/>
        <end position="88"/>
    </location>
</feature>
<accession>A0A8J3EYU4</accession>
<gene>
    <name evidence="12" type="ORF">GCM10007377_10090</name>
</gene>
<name>A0A8J3EYU4_9BIFI</name>
<evidence type="ECO:0000256" key="3">
    <source>
        <dbReference type="ARBA" id="ARBA00022448"/>
    </source>
</evidence>
<comment type="caution">
    <text evidence="12">The sequence shown here is derived from an EMBL/GenBank/DDBJ whole genome shotgun (WGS) entry which is preliminary data.</text>
</comment>
<feature type="transmembrane region" description="Helical" evidence="9">
    <location>
        <begin position="380"/>
        <end position="397"/>
    </location>
</feature>
<dbReference type="PROSITE" id="PS50928">
    <property type="entry name" value="ABC_TM1"/>
    <property type="match status" value="1"/>
</dbReference>
<feature type="transmembrane region" description="Helical" evidence="9">
    <location>
        <begin position="117"/>
        <end position="137"/>
    </location>
</feature>
<comment type="similarity">
    <text evidence="2 10">Belongs to the binding-protein-dependent transport system permease family. MalFG subfamily.</text>
</comment>
<dbReference type="CDD" id="cd06261">
    <property type="entry name" value="TM_PBP2"/>
    <property type="match status" value="1"/>
</dbReference>
<feature type="transmembrane region" description="Helical" evidence="9">
    <location>
        <begin position="238"/>
        <end position="263"/>
    </location>
</feature>
<dbReference type="AlphaFoldDB" id="A0A8J3EYU4"/>
<keyword evidence="5 10" id="KW-0762">Sugar transport</keyword>
<dbReference type="InterPro" id="IPR035906">
    <property type="entry name" value="MetI-like_sf"/>
</dbReference>
<dbReference type="PANTHER" id="PTHR47314:SF1">
    <property type="entry name" value="MALTOSE_MALTODEXTRIN TRANSPORT SYSTEM PERMEASE PROTEIN MALF"/>
    <property type="match status" value="1"/>
</dbReference>
<evidence type="ECO:0000256" key="1">
    <source>
        <dbReference type="ARBA" id="ARBA00004651"/>
    </source>
</evidence>
<dbReference type="GO" id="GO:1990060">
    <property type="term" value="C:maltose transport complex"/>
    <property type="evidence" value="ECO:0007669"/>
    <property type="project" value="TreeGrafter"/>
</dbReference>
<feature type="transmembrane region" description="Helical" evidence="9">
    <location>
        <begin position="438"/>
        <end position="460"/>
    </location>
</feature>
<evidence type="ECO:0000259" key="11">
    <source>
        <dbReference type="PROSITE" id="PS50928"/>
    </source>
</evidence>
<evidence type="ECO:0000256" key="10">
    <source>
        <dbReference type="RuleBase" id="RU367050"/>
    </source>
</evidence>
<comment type="subcellular location">
    <subcellularLocation>
        <location evidence="1 9">Cell membrane</location>
        <topology evidence="1 9">Multi-pass membrane protein</topology>
    </subcellularLocation>
</comment>
<evidence type="ECO:0000256" key="9">
    <source>
        <dbReference type="RuleBase" id="RU363032"/>
    </source>
</evidence>
<dbReference type="Proteomes" id="UP000619536">
    <property type="component" value="Unassembled WGS sequence"/>
</dbReference>
<dbReference type="SUPFAM" id="SSF161098">
    <property type="entry name" value="MetI-like"/>
    <property type="match status" value="1"/>
</dbReference>